<dbReference type="EMBL" id="JACGWK010000532">
    <property type="protein sequence ID" value="KAL0297944.1"/>
    <property type="molecule type" value="Genomic_DNA"/>
</dbReference>
<organism evidence="2">
    <name type="scientific">Sesamum angustifolium</name>
    <dbReference type="NCBI Taxonomy" id="2727405"/>
    <lineage>
        <taxon>Eukaryota</taxon>
        <taxon>Viridiplantae</taxon>
        <taxon>Streptophyta</taxon>
        <taxon>Embryophyta</taxon>
        <taxon>Tracheophyta</taxon>
        <taxon>Spermatophyta</taxon>
        <taxon>Magnoliopsida</taxon>
        <taxon>eudicotyledons</taxon>
        <taxon>Gunneridae</taxon>
        <taxon>Pentapetalae</taxon>
        <taxon>asterids</taxon>
        <taxon>lamiids</taxon>
        <taxon>Lamiales</taxon>
        <taxon>Pedaliaceae</taxon>
        <taxon>Sesamum</taxon>
    </lineage>
</organism>
<proteinExistence type="predicted"/>
<feature type="region of interest" description="Disordered" evidence="1">
    <location>
        <begin position="32"/>
        <end position="53"/>
    </location>
</feature>
<dbReference type="AlphaFoldDB" id="A0AAW2JTL5"/>
<gene>
    <name evidence="2" type="ORF">Sangu_2462100</name>
</gene>
<reference evidence="2" key="1">
    <citation type="submission" date="2020-06" db="EMBL/GenBank/DDBJ databases">
        <authorList>
            <person name="Li T."/>
            <person name="Hu X."/>
            <person name="Zhang T."/>
            <person name="Song X."/>
            <person name="Zhang H."/>
            <person name="Dai N."/>
            <person name="Sheng W."/>
            <person name="Hou X."/>
            <person name="Wei L."/>
        </authorList>
    </citation>
    <scope>NUCLEOTIDE SEQUENCE</scope>
    <source>
        <strain evidence="2">G01</strain>
        <tissue evidence="2">Leaf</tissue>
    </source>
</reference>
<comment type="caution">
    <text evidence="2">The sequence shown here is derived from an EMBL/GenBank/DDBJ whole genome shotgun (WGS) entry which is preliminary data.</text>
</comment>
<sequence length="93" mass="9816">METLTNAANKQKVGEIPVVTTQVLQVVSSTPLTPISRSTATTTPRSADPATDTTRITVSQNSLPMELSSDLLGTNQQMITSAIHEQLAVLVPA</sequence>
<protein>
    <submittedName>
        <fullName evidence="2">Uncharacterized protein</fullName>
    </submittedName>
</protein>
<reference evidence="2" key="2">
    <citation type="journal article" date="2024" name="Plant">
        <title>Genomic evolution and insights into agronomic trait innovations of Sesamum species.</title>
        <authorList>
            <person name="Miao H."/>
            <person name="Wang L."/>
            <person name="Qu L."/>
            <person name="Liu H."/>
            <person name="Sun Y."/>
            <person name="Le M."/>
            <person name="Wang Q."/>
            <person name="Wei S."/>
            <person name="Zheng Y."/>
            <person name="Lin W."/>
            <person name="Duan Y."/>
            <person name="Cao H."/>
            <person name="Xiong S."/>
            <person name="Wang X."/>
            <person name="Wei L."/>
            <person name="Li C."/>
            <person name="Ma Q."/>
            <person name="Ju M."/>
            <person name="Zhao R."/>
            <person name="Li G."/>
            <person name="Mu C."/>
            <person name="Tian Q."/>
            <person name="Mei H."/>
            <person name="Zhang T."/>
            <person name="Gao T."/>
            <person name="Zhang H."/>
        </authorList>
    </citation>
    <scope>NUCLEOTIDE SEQUENCE</scope>
    <source>
        <strain evidence="2">G01</strain>
    </source>
</reference>
<accession>A0AAW2JTL5</accession>
<evidence type="ECO:0000256" key="1">
    <source>
        <dbReference type="SAM" id="MobiDB-lite"/>
    </source>
</evidence>
<evidence type="ECO:0000313" key="2">
    <source>
        <dbReference type="EMBL" id="KAL0297944.1"/>
    </source>
</evidence>
<name>A0AAW2JTL5_9LAMI</name>